<reference evidence="2" key="1">
    <citation type="journal article" date="2019" name="Int. J. Syst. Evol. Microbiol.">
        <title>The Global Catalogue of Microorganisms (GCM) 10K type strain sequencing project: providing services to taxonomists for standard genome sequencing and annotation.</title>
        <authorList>
            <consortium name="The Broad Institute Genomics Platform"/>
            <consortium name="The Broad Institute Genome Sequencing Center for Infectious Disease"/>
            <person name="Wu L."/>
            <person name="Ma J."/>
        </authorList>
    </citation>
    <scope>NUCLEOTIDE SEQUENCE [LARGE SCALE GENOMIC DNA]</scope>
    <source>
        <strain evidence="2">JCM 13006</strain>
    </source>
</reference>
<evidence type="ECO:0008006" key="3">
    <source>
        <dbReference type="Google" id="ProtNLM"/>
    </source>
</evidence>
<sequence length="96" mass="10508">MYRNQIEECADAGPELLAGAESPFVALHGYFLDRPLPVCGRLLDAAVDAGEVRAGTRPYELMRGIGNLCIGGGDPQYEPRRLIELLLCGLRHSRPE</sequence>
<proteinExistence type="predicted"/>
<dbReference type="EMBL" id="BAABIS010000001">
    <property type="protein sequence ID" value="GAA4881214.1"/>
    <property type="molecule type" value="Genomic_DNA"/>
</dbReference>
<dbReference type="SUPFAM" id="SSF48498">
    <property type="entry name" value="Tetracyclin repressor-like, C-terminal domain"/>
    <property type="match status" value="1"/>
</dbReference>
<gene>
    <name evidence="1" type="ORF">GCM10023235_71840</name>
</gene>
<name>A0ABP9EJU0_9ACTN</name>
<evidence type="ECO:0000313" key="2">
    <source>
        <dbReference type="Proteomes" id="UP001501752"/>
    </source>
</evidence>
<dbReference type="Proteomes" id="UP001501752">
    <property type="component" value="Unassembled WGS sequence"/>
</dbReference>
<keyword evidence="2" id="KW-1185">Reference proteome</keyword>
<evidence type="ECO:0000313" key="1">
    <source>
        <dbReference type="EMBL" id="GAA4881214.1"/>
    </source>
</evidence>
<accession>A0ABP9EJU0</accession>
<organism evidence="1 2">
    <name type="scientific">Kitasatospora terrestris</name>
    <dbReference type="NCBI Taxonomy" id="258051"/>
    <lineage>
        <taxon>Bacteria</taxon>
        <taxon>Bacillati</taxon>
        <taxon>Actinomycetota</taxon>
        <taxon>Actinomycetes</taxon>
        <taxon>Kitasatosporales</taxon>
        <taxon>Streptomycetaceae</taxon>
        <taxon>Kitasatospora</taxon>
    </lineage>
</organism>
<comment type="caution">
    <text evidence="1">The sequence shown here is derived from an EMBL/GenBank/DDBJ whole genome shotgun (WGS) entry which is preliminary data.</text>
</comment>
<protein>
    <recommendedName>
        <fullName evidence="3">TetR family transcriptional regulator</fullName>
    </recommendedName>
</protein>
<dbReference type="InterPro" id="IPR036271">
    <property type="entry name" value="Tet_transcr_reg_TetR-rel_C_sf"/>
</dbReference>
<dbReference type="Gene3D" id="1.10.357.10">
    <property type="entry name" value="Tetracycline Repressor, domain 2"/>
    <property type="match status" value="1"/>
</dbReference>